<comment type="subcellular location">
    <subcellularLocation>
        <location evidence="1">Cytoplasm</location>
    </subcellularLocation>
</comment>
<dbReference type="Pfam" id="PF00381">
    <property type="entry name" value="PTS-HPr"/>
    <property type="match status" value="1"/>
</dbReference>
<sequence length="85" mass="9218">MQEVRHVINDELGLHARPAGLLVKTAGAFGCMIKVRNAAKEVDAKRIMGVMGLGAKQGDEVMFTFEGEDEVDAAETVAKFLQENL</sequence>
<name>A0A1D3TTJ7_9FIRM</name>
<dbReference type="Gene3D" id="3.30.1340.10">
    <property type="entry name" value="HPr-like"/>
    <property type="match status" value="1"/>
</dbReference>
<feature type="domain" description="HPr" evidence="4">
    <location>
        <begin position="1"/>
        <end position="85"/>
    </location>
</feature>
<keyword evidence="2" id="KW-0963">Cytoplasm</keyword>
<keyword evidence="6" id="KW-1185">Reference proteome</keyword>
<dbReference type="InterPro" id="IPR050399">
    <property type="entry name" value="HPr"/>
</dbReference>
<dbReference type="PRINTS" id="PR00107">
    <property type="entry name" value="PHOSPHOCPHPR"/>
</dbReference>
<evidence type="ECO:0000256" key="1">
    <source>
        <dbReference type="ARBA" id="ARBA00004496"/>
    </source>
</evidence>
<dbReference type="OrthoDB" id="9809047at2"/>
<keyword evidence="3" id="KW-0598">Phosphotransferase system</keyword>
<evidence type="ECO:0000313" key="6">
    <source>
        <dbReference type="Proteomes" id="UP000199315"/>
    </source>
</evidence>
<dbReference type="NCBIfam" id="TIGR01003">
    <property type="entry name" value="PTS_HPr_family"/>
    <property type="match status" value="1"/>
</dbReference>
<evidence type="ECO:0000259" key="4">
    <source>
        <dbReference type="PROSITE" id="PS51350"/>
    </source>
</evidence>
<proteinExistence type="predicted"/>
<dbReference type="PANTHER" id="PTHR33705">
    <property type="entry name" value="PHOSPHOCARRIER PROTEIN HPR"/>
    <property type="match status" value="1"/>
</dbReference>
<reference evidence="5 6" key="1">
    <citation type="submission" date="2016-09" db="EMBL/GenBank/DDBJ databases">
        <authorList>
            <person name="Capua I."/>
            <person name="De Benedictis P."/>
            <person name="Joannis T."/>
            <person name="Lombin L.H."/>
            <person name="Cattoli G."/>
        </authorList>
    </citation>
    <scope>NUCLEOTIDE SEQUENCE [LARGE SCALE GENOMIC DNA]</scope>
    <source>
        <strain evidence="5 6">GluBS11</strain>
    </source>
</reference>
<evidence type="ECO:0000313" key="5">
    <source>
        <dbReference type="EMBL" id="SCP97278.1"/>
    </source>
</evidence>
<evidence type="ECO:0000256" key="3">
    <source>
        <dbReference type="ARBA" id="ARBA00022683"/>
    </source>
</evidence>
<dbReference type="EMBL" id="FMKA01000009">
    <property type="protein sequence ID" value="SCP97278.1"/>
    <property type="molecule type" value="Genomic_DNA"/>
</dbReference>
<dbReference type="STRING" id="1619234.SAMN05421730_100990"/>
<dbReference type="InterPro" id="IPR000032">
    <property type="entry name" value="HPr-like"/>
</dbReference>
<dbReference type="Proteomes" id="UP000199315">
    <property type="component" value="Unassembled WGS sequence"/>
</dbReference>
<dbReference type="PROSITE" id="PS51350">
    <property type="entry name" value="PTS_HPR_DOM"/>
    <property type="match status" value="1"/>
</dbReference>
<dbReference type="GO" id="GO:0009401">
    <property type="term" value="P:phosphoenolpyruvate-dependent sugar phosphotransferase system"/>
    <property type="evidence" value="ECO:0007669"/>
    <property type="project" value="UniProtKB-KW"/>
</dbReference>
<protein>
    <submittedName>
        <fullName evidence="5">Phosphocarrier protein</fullName>
    </submittedName>
</protein>
<dbReference type="PANTHER" id="PTHR33705:SF2">
    <property type="entry name" value="PHOSPHOCARRIER PROTEIN NPR"/>
    <property type="match status" value="1"/>
</dbReference>
<dbReference type="RefSeq" id="WP_091233214.1">
    <property type="nucleotide sequence ID" value="NZ_FMKA01000009.1"/>
</dbReference>
<evidence type="ECO:0000256" key="2">
    <source>
        <dbReference type="ARBA" id="ARBA00022490"/>
    </source>
</evidence>
<dbReference type="GO" id="GO:0005737">
    <property type="term" value="C:cytoplasm"/>
    <property type="evidence" value="ECO:0007669"/>
    <property type="project" value="UniProtKB-SubCell"/>
</dbReference>
<dbReference type="CDD" id="cd00367">
    <property type="entry name" value="PTS-HPr_like"/>
    <property type="match status" value="1"/>
</dbReference>
<accession>A0A1D3TTJ7</accession>
<dbReference type="AlphaFoldDB" id="A0A1D3TTJ7"/>
<dbReference type="SUPFAM" id="SSF55594">
    <property type="entry name" value="HPr-like"/>
    <property type="match status" value="1"/>
</dbReference>
<gene>
    <name evidence="5" type="ORF">SAMN05421730_100990</name>
</gene>
<organism evidence="5 6">
    <name type="scientific">Anaerobium acetethylicum</name>
    <dbReference type="NCBI Taxonomy" id="1619234"/>
    <lineage>
        <taxon>Bacteria</taxon>
        <taxon>Bacillati</taxon>
        <taxon>Bacillota</taxon>
        <taxon>Clostridia</taxon>
        <taxon>Lachnospirales</taxon>
        <taxon>Lachnospiraceae</taxon>
        <taxon>Anaerobium</taxon>
    </lineage>
</organism>
<dbReference type="InterPro" id="IPR035895">
    <property type="entry name" value="HPr-like_sf"/>
</dbReference>